<evidence type="ECO:0000259" key="6">
    <source>
        <dbReference type="PROSITE" id="PS50146"/>
    </source>
</evidence>
<evidence type="ECO:0000256" key="5">
    <source>
        <dbReference type="SAM" id="Coils"/>
    </source>
</evidence>
<evidence type="ECO:0000256" key="1">
    <source>
        <dbReference type="ARBA" id="ARBA00022679"/>
    </source>
</evidence>
<proteinExistence type="predicted"/>
<dbReference type="NCBIfam" id="TIGR00147">
    <property type="entry name" value="YegS/Rv2252/BmrU family lipid kinase"/>
    <property type="match status" value="1"/>
</dbReference>
<protein>
    <submittedName>
        <fullName evidence="7">Diacylglycerol kinase family lipid kinase</fullName>
    </submittedName>
</protein>
<dbReference type="InterPro" id="IPR001206">
    <property type="entry name" value="Diacylglycerol_kinase_cat_dom"/>
</dbReference>
<keyword evidence="3 7" id="KW-0418">Kinase</keyword>
<evidence type="ECO:0000256" key="2">
    <source>
        <dbReference type="ARBA" id="ARBA00022741"/>
    </source>
</evidence>
<dbReference type="Gene3D" id="2.60.200.40">
    <property type="match status" value="1"/>
</dbReference>
<evidence type="ECO:0000256" key="3">
    <source>
        <dbReference type="ARBA" id="ARBA00022777"/>
    </source>
</evidence>
<dbReference type="InterPro" id="IPR016064">
    <property type="entry name" value="NAD/diacylglycerol_kinase_sf"/>
</dbReference>
<dbReference type="GO" id="GO:0016301">
    <property type="term" value="F:kinase activity"/>
    <property type="evidence" value="ECO:0007669"/>
    <property type="project" value="UniProtKB-KW"/>
</dbReference>
<dbReference type="InterPro" id="IPR050187">
    <property type="entry name" value="Lipid_Phosphate_FormReg"/>
</dbReference>
<dbReference type="KEGG" id="fuv:JR347_02535"/>
<dbReference type="PANTHER" id="PTHR12358:SF54">
    <property type="entry name" value="SPHINGOSINE KINASE RELATED PROTEIN"/>
    <property type="match status" value="1"/>
</dbReference>
<keyword evidence="4" id="KW-0067">ATP-binding</keyword>
<dbReference type="SUPFAM" id="SSF111331">
    <property type="entry name" value="NAD kinase/diacylglycerol kinase-like"/>
    <property type="match status" value="1"/>
</dbReference>
<dbReference type="InterPro" id="IPR017438">
    <property type="entry name" value="ATP-NAD_kinase_N"/>
</dbReference>
<organism evidence="7 8">
    <name type="scientific">Fulvivirga lutea</name>
    <dbReference type="NCBI Taxonomy" id="2810512"/>
    <lineage>
        <taxon>Bacteria</taxon>
        <taxon>Pseudomonadati</taxon>
        <taxon>Bacteroidota</taxon>
        <taxon>Cytophagia</taxon>
        <taxon>Cytophagales</taxon>
        <taxon>Fulvivirgaceae</taxon>
        <taxon>Fulvivirga</taxon>
    </lineage>
</organism>
<evidence type="ECO:0000313" key="8">
    <source>
        <dbReference type="Proteomes" id="UP000662783"/>
    </source>
</evidence>
<keyword evidence="1" id="KW-0808">Transferase</keyword>
<sequence>MYKVAFILHGKSLRKKRFYKQLQQARQELRNIEFNVVETSQQGHATSLASEFITDGFTHIIAVGGDGTLHEAINGIIKNYTSEVVLGLLPFGTANDFIKSLSTPTNLADLFEAISKDKHQLLDIGKIEHEGGVKYFLNIADIGIGAEVVKRVNSSSKWFGSNFTFFTAIIRTFFTYKNVSVNCKADDWEYEGKVNSIVAANGKYFGSGLCIAPNADPSDGSFSVVISGDISISDYLKNVNKIKKAQILDHPQVQYKTAKQLELTSNETCGIEADGEYIGQLPATISIDERKIKFLVM</sequence>
<dbReference type="Pfam" id="PF00781">
    <property type="entry name" value="DAGK_cat"/>
    <property type="match status" value="1"/>
</dbReference>
<keyword evidence="8" id="KW-1185">Reference proteome</keyword>
<dbReference type="PROSITE" id="PS50146">
    <property type="entry name" value="DAGK"/>
    <property type="match status" value="1"/>
</dbReference>
<dbReference type="InterPro" id="IPR045540">
    <property type="entry name" value="YegS/DAGK_C"/>
</dbReference>
<dbReference type="Gene3D" id="3.40.50.10330">
    <property type="entry name" value="Probable inorganic polyphosphate/atp-NAD kinase, domain 1"/>
    <property type="match status" value="1"/>
</dbReference>
<dbReference type="GO" id="GO:0005524">
    <property type="term" value="F:ATP binding"/>
    <property type="evidence" value="ECO:0007669"/>
    <property type="project" value="UniProtKB-KW"/>
</dbReference>
<accession>A0A974WGB3</accession>
<evidence type="ECO:0000313" key="7">
    <source>
        <dbReference type="EMBL" id="QSE97979.1"/>
    </source>
</evidence>
<dbReference type="InterPro" id="IPR005218">
    <property type="entry name" value="Diacylglycerol/lipid_kinase"/>
</dbReference>
<dbReference type="GO" id="GO:0008654">
    <property type="term" value="P:phospholipid biosynthetic process"/>
    <property type="evidence" value="ECO:0007669"/>
    <property type="project" value="InterPro"/>
</dbReference>
<reference evidence="7" key="1">
    <citation type="submission" date="2021-02" db="EMBL/GenBank/DDBJ databases">
        <title>Fulvivirga sp. S481 isolated from sea water.</title>
        <authorList>
            <person name="Bae S.S."/>
            <person name="Baek K."/>
        </authorList>
    </citation>
    <scope>NUCLEOTIDE SEQUENCE</scope>
    <source>
        <strain evidence="7">S481</strain>
    </source>
</reference>
<feature type="coiled-coil region" evidence="5">
    <location>
        <begin position="15"/>
        <end position="42"/>
    </location>
</feature>
<name>A0A974WGB3_9BACT</name>
<dbReference type="AlphaFoldDB" id="A0A974WGB3"/>
<dbReference type="PANTHER" id="PTHR12358">
    <property type="entry name" value="SPHINGOSINE KINASE"/>
    <property type="match status" value="1"/>
</dbReference>
<evidence type="ECO:0000256" key="4">
    <source>
        <dbReference type="ARBA" id="ARBA00022840"/>
    </source>
</evidence>
<gene>
    <name evidence="7" type="ORF">JR347_02535</name>
</gene>
<dbReference type="Proteomes" id="UP000662783">
    <property type="component" value="Chromosome"/>
</dbReference>
<dbReference type="EMBL" id="CP070608">
    <property type="protein sequence ID" value="QSE97979.1"/>
    <property type="molecule type" value="Genomic_DNA"/>
</dbReference>
<feature type="domain" description="DAGKc" evidence="6">
    <location>
        <begin position="1"/>
        <end position="131"/>
    </location>
</feature>
<dbReference type="Pfam" id="PF19279">
    <property type="entry name" value="YegS_C"/>
    <property type="match status" value="1"/>
</dbReference>
<keyword evidence="5" id="KW-0175">Coiled coil</keyword>
<dbReference type="RefSeq" id="WP_205722487.1">
    <property type="nucleotide sequence ID" value="NZ_CP070608.1"/>
</dbReference>
<keyword evidence="2" id="KW-0547">Nucleotide-binding</keyword>